<proteinExistence type="predicted"/>
<organism evidence="1 2">
    <name type="scientific">Brevundimonas diminuta 3F5N</name>
    <dbReference type="NCBI Taxonomy" id="1255603"/>
    <lineage>
        <taxon>Bacteria</taxon>
        <taxon>Pseudomonadati</taxon>
        <taxon>Pseudomonadota</taxon>
        <taxon>Alphaproteobacteria</taxon>
        <taxon>Caulobacterales</taxon>
        <taxon>Caulobacteraceae</taxon>
        <taxon>Brevundimonas</taxon>
    </lineage>
</organism>
<evidence type="ECO:0000313" key="2">
    <source>
        <dbReference type="Proteomes" id="UP000195766"/>
    </source>
</evidence>
<dbReference type="AlphaFoldDB" id="A0A1R4GRU2"/>
<evidence type="ECO:0000313" key="1">
    <source>
        <dbReference type="EMBL" id="SJM70960.1"/>
    </source>
</evidence>
<dbReference type="Pfam" id="PF18855">
    <property type="entry name" value="baeRF_family11"/>
    <property type="match status" value="1"/>
</dbReference>
<name>A0A1R4GRU2_BREDI</name>
<reference evidence="1 2" key="1">
    <citation type="submission" date="2017-02" db="EMBL/GenBank/DDBJ databases">
        <authorList>
            <person name="Peterson S.W."/>
        </authorList>
    </citation>
    <scope>NUCLEOTIDE SEQUENCE [LARGE SCALE GENOMIC DNA]</scope>
    <source>
        <strain evidence="1 2">3F5N</strain>
    </source>
</reference>
<protein>
    <submittedName>
        <fullName evidence="1">Uncharacterized protein</fullName>
    </submittedName>
</protein>
<gene>
    <name evidence="1" type="ORF">FM111_15610</name>
</gene>
<dbReference type="InterPro" id="IPR041638">
    <property type="entry name" value="BaeRF_family11"/>
</dbReference>
<dbReference type="Proteomes" id="UP000195766">
    <property type="component" value="Unassembled WGS sequence"/>
</dbReference>
<sequence length="158" mass="16856">MILAANEPVAAIFRSINSNPNLVPETLTVTNDRSTEAEIAAAARPILDAIYAREIEEVKALFEQRANDRRATTDVSDAARLATFGGIETLLVNFDEIVHGTVDEDTGAVIFGEEGPDTYGIVDEIMARALTSGARIIAARKNDIPGGGSLAATLRYPL</sequence>
<accession>A0A1R4GRU2</accession>
<dbReference type="EMBL" id="FUIE01000086">
    <property type="protein sequence ID" value="SJM70960.1"/>
    <property type="molecule type" value="Genomic_DNA"/>
</dbReference>